<dbReference type="EMBL" id="AGWX01000003">
    <property type="protein sequence ID" value="EKS38453.1"/>
    <property type="molecule type" value="Genomic_DNA"/>
</dbReference>
<name>K8PJA5_9BRAD</name>
<comment type="caution">
    <text evidence="3">The sequence shown here is derived from an EMBL/GenBank/DDBJ whole genome shotgun (WGS) entry which is preliminary data.</text>
</comment>
<evidence type="ECO:0000313" key="3">
    <source>
        <dbReference type="EMBL" id="EKS38453.1"/>
    </source>
</evidence>
<protein>
    <recommendedName>
        <fullName evidence="5">Cyanovirin-N domain-containing protein</fullName>
    </recommendedName>
</protein>
<sequence length="140" mass="14913">MKTFILSGLLMCAAGVAMAADVTAICKLGDDKRTVTVAFTNPESKKMQCEVNCDMALPGGFGTVVCVKPVPGGAKDQVMCTDVSKGSAAWVRVKGTEVNCRDPNGTPVTPADDKSEEEESDALIKKLQKQGQDFIDRQKK</sequence>
<feature type="signal peptide" evidence="2">
    <location>
        <begin position="1"/>
        <end position="19"/>
    </location>
</feature>
<evidence type="ECO:0008006" key="5">
    <source>
        <dbReference type="Google" id="ProtNLM"/>
    </source>
</evidence>
<dbReference type="HOGENOM" id="CLU_1830869_0_0_5"/>
<organism evidence="3 4">
    <name type="scientific">Afipia broomeae ATCC 49717</name>
    <dbReference type="NCBI Taxonomy" id="883078"/>
    <lineage>
        <taxon>Bacteria</taxon>
        <taxon>Pseudomonadati</taxon>
        <taxon>Pseudomonadota</taxon>
        <taxon>Alphaproteobacteria</taxon>
        <taxon>Hyphomicrobiales</taxon>
        <taxon>Nitrobacteraceae</taxon>
        <taxon>Afipia</taxon>
    </lineage>
</organism>
<evidence type="ECO:0000256" key="2">
    <source>
        <dbReference type="SAM" id="SignalP"/>
    </source>
</evidence>
<accession>K8PJA5</accession>
<feature type="region of interest" description="Disordered" evidence="1">
    <location>
        <begin position="99"/>
        <end position="122"/>
    </location>
</feature>
<proteinExistence type="predicted"/>
<feature type="chain" id="PRO_5003919790" description="Cyanovirin-N domain-containing protein" evidence="2">
    <location>
        <begin position="20"/>
        <end position="140"/>
    </location>
</feature>
<reference evidence="3 4" key="1">
    <citation type="submission" date="2012-04" db="EMBL/GenBank/DDBJ databases">
        <title>The Genome Sequence of Afipia broomeae ATCC 49717.</title>
        <authorList>
            <consortium name="The Broad Institute Genome Sequencing Platform"/>
            <person name="Earl A."/>
            <person name="Ward D."/>
            <person name="Feldgarden M."/>
            <person name="Gevers D."/>
            <person name="Huys G."/>
            <person name="Walker B."/>
            <person name="Young S.K."/>
            <person name="Zeng Q."/>
            <person name="Gargeya S."/>
            <person name="Fitzgerald M."/>
            <person name="Haas B."/>
            <person name="Abouelleil A."/>
            <person name="Alvarado L."/>
            <person name="Arachchi H.M."/>
            <person name="Berlin A."/>
            <person name="Chapman S.B."/>
            <person name="Goldberg J."/>
            <person name="Griggs A."/>
            <person name="Gujja S."/>
            <person name="Hansen M."/>
            <person name="Howarth C."/>
            <person name="Imamovic A."/>
            <person name="Larimer J."/>
            <person name="McCowen C."/>
            <person name="Montmayeur A."/>
            <person name="Murphy C."/>
            <person name="Neiman D."/>
            <person name="Pearson M."/>
            <person name="Priest M."/>
            <person name="Roberts A."/>
            <person name="Saif S."/>
            <person name="Shea T."/>
            <person name="Sisk P."/>
            <person name="Sykes S."/>
            <person name="Wortman J."/>
            <person name="Nusbaum C."/>
            <person name="Birren B."/>
        </authorList>
    </citation>
    <scope>NUCLEOTIDE SEQUENCE [LARGE SCALE GENOMIC DNA]</scope>
    <source>
        <strain evidence="3 4">ATCC 49717</strain>
    </source>
</reference>
<dbReference type="RefSeq" id="WP_006021014.1">
    <property type="nucleotide sequence ID" value="NZ_KB375282.1"/>
</dbReference>
<keyword evidence="2" id="KW-0732">Signal</keyword>
<evidence type="ECO:0000256" key="1">
    <source>
        <dbReference type="SAM" id="MobiDB-lite"/>
    </source>
</evidence>
<gene>
    <name evidence="3" type="ORF">HMPREF9695_02293</name>
</gene>
<dbReference type="AlphaFoldDB" id="K8PJA5"/>
<dbReference type="PATRIC" id="fig|883078.3.peg.2364"/>
<keyword evidence="4" id="KW-1185">Reference proteome</keyword>
<dbReference type="Proteomes" id="UP000001096">
    <property type="component" value="Unassembled WGS sequence"/>
</dbReference>
<evidence type="ECO:0000313" key="4">
    <source>
        <dbReference type="Proteomes" id="UP000001096"/>
    </source>
</evidence>